<proteinExistence type="predicted"/>
<feature type="region of interest" description="Disordered" evidence="6">
    <location>
        <begin position="1"/>
        <end position="27"/>
    </location>
</feature>
<evidence type="ECO:0000256" key="5">
    <source>
        <dbReference type="ARBA" id="ARBA00023136"/>
    </source>
</evidence>
<evidence type="ECO:0000256" key="3">
    <source>
        <dbReference type="ARBA" id="ARBA00022692"/>
    </source>
</evidence>
<reference evidence="8 9" key="1">
    <citation type="submission" date="2019-11" db="EMBL/GenBank/DDBJ databases">
        <title>Agromyces kandeliae sp. nov., isolated from mangrove soil.</title>
        <authorList>
            <person name="Wang R."/>
        </authorList>
    </citation>
    <scope>NUCLEOTIDE SEQUENCE [LARGE SCALE GENOMIC DNA]</scope>
    <source>
        <strain evidence="8 9">JCM 11433</strain>
    </source>
</reference>
<dbReference type="OrthoDB" id="4987926at2"/>
<dbReference type="RefSeq" id="WP_155051375.1">
    <property type="nucleotide sequence ID" value="NZ_BAAAIB010000013.1"/>
</dbReference>
<dbReference type="EMBL" id="WMLB01000019">
    <property type="protein sequence ID" value="MTH68351.1"/>
    <property type="molecule type" value="Genomic_DNA"/>
</dbReference>
<keyword evidence="5 7" id="KW-0472">Membrane</keyword>
<sequence>MSEQTRDGRTRDGQTGDGRTGESAAGGGLRERIARVVQWVLSTKPARAFLLYQEQHGAMLADSVTYRTLFSVFAGTFLGFAVAGIWLAGNPDAIEAITATVSGVIPGLIGEGAVIDPEALIQPITLSIAGTLALIGLVGAAIGAIRSLRIALRQLAGRPDDDSFFLWQLLRDLAIAIGFGGLLVAGAVVTVVGTGALDAVVDWLGRPFGGVLFDTGSQTLSVLVAFAIDTFVIAGLFRLLAGLRPSARALWSGSLIGGAGLTVLQVLSGLFVGGATSNPLLASFGSLIALLIWLNLSSQVVLIASAYIVTGVEEERDRVAVRYGATSMALRRLKRAERRAADAAAEVAAARDALPGVHDPAARDRR</sequence>
<feature type="transmembrane region" description="Helical" evidence="7">
    <location>
        <begin position="249"/>
        <end position="272"/>
    </location>
</feature>
<organism evidence="8 9">
    <name type="scientific">Agromyces bracchium</name>
    <dbReference type="NCBI Taxonomy" id="88376"/>
    <lineage>
        <taxon>Bacteria</taxon>
        <taxon>Bacillati</taxon>
        <taxon>Actinomycetota</taxon>
        <taxon>Actinomycetes</taxon>
        <taxon>Micrococcales</taxon>
        <taxon>Microbacteriaceae</taxon>
        <taxon>Agromyces</taxon>
    </lineage>
</organism>
<name>A0A6I3M5Z7_9MICO</name>
<comment type="caution">
    <text evidence="8">The sequence shown here is derived from an EMBL/GenBank/DDBJ whole genome shotgun (WGS) entry which is preliminary data.</text>
</comment>
<evidence type="ECO:0000313" key="8">
    <source>
        <dbReference type="EMBL" id="MTH68351.1"/>
    </source>
</evidence>
<evidence type="ECO:0000256" key="6">
    <source>
        <dbReference type="SAM" id="MobiDB-lite"/>
    </source>
</evidence>
<dbReference type="Proteomes" id="UP000433071">
    <property type="component" value="Unassembled WGS sequence"/>
</dbReference>
<evidence type="ECO:0000256" key="4">
    <source>
        <dbReference type="ARBA" id="ARBA00022989"/>
    </source>
</evidence>
<dbReference type="InterPro" id="IPR017039">
    <property type="entry name" value="Virul_fac_BrkB"/>
</dbReference>
<evidence type="ECO:0000256" key="1">
    <source>
        <dbReference type="ARBA" id="ARBA00004651"/>
    </source>
</evidence>
<feature type="compositionally biased region" description="Basic and acidic residues" evidence="6">
    <location>
        <begin position="1"/>
        <end position="14"/>
    </location>
</feature>
<feature type="transmembrane region" description="Helical" evidence="7">
    <location>
        <begin position="69"/>
        <end position="88"/>
    </location>
</feature>
<dbReference type="GO" id="GO:0005886">
    <property type="term" value="C:plasma membrane"/>
    <property type="evidence" value="ECO:0007669"/>
    <property type="project" value="UniProtKB-SubCell"/>
</dbReference>
<feature type="transmembrane region" description="Helical" evidence="7">
    <location>
        <begin position="217"/>
        <end position="237"/>
    </location>
</feature>
<feature type="transmembrane region" description="Helical" evidence="7">
    <location>
        <begin position="173"/>
        <end position="197"/>
    </location>
</feature>
<dbReference type="Pfam" id="PF03631">
    <property type="entry name" value="Virul_fac_BrkB"/>
    <property type="match status" value="1"/>
</dbReference>
<dbReference type="AlphaFoldDB" id="A0A6I3M5Z7"/>
<evidence type="ECO:0000313" key="9">
    <source>
        <dbReference type="Proteomes" id="UP000433071"/>
    </source>
</evidence>
<gene>
    <name evidence="8" type="ORF">GJ743_08210</name>
</gene>
<dbReference type="PANTHER" id="PTHR30213:SF1">
    <property type="entry name" value="INNER MEMBRANE PROTEIN YHJD"/>
    <property type="match status" value="1"/>
</dbReference>
<feature type="transmembrane region" description="Helical" evidence="7">
    <location>
        <begin position="124"/>
        <end position="145"/>
    </location>
</feature>
<evidence type="ECO:0000256" key="2">
    <source>
        <dbReference type="ARBA" id="ARBA00022475"/>
    </source>
</evidence>
<dbReference type="PANTHER" id="PTHR30213">
    <property type="entry name" value="INNER MEMBRANE PROTEIN YHJD"/>
    <property type="match status" value="1"/>
</dbReference>
<keyword evidence="3 7" id="KW-0812">Transmembrane</keyword>
<accession>A0A6I3M5Z7</accession>
<keyword evidence="4 7" id="KW-1133">Transmembrane helix</keyword>
<feature type="transmembrane region" description="Helical" evidence="7">
    <location>
        <begin position="284"/>
        <end position="309"/>
    </location>
</feature>
<protein>
    <submittedName>
        <fullName evidence="8">YihY/virulence factor BrkB family protein</fullName>
    </submittedName>
</protein>
<comment type="subcellular location">
    <subcellularLocation>
        <location evidence="1">Cell membrane</location>
        <topology evidence="1">Multi-pass membrane protein</topology>
    </subcellularLocation>
</comment>
<keyword evidence="9" id="KW-1185">Reference proteome</keyword>
<keyword evidence="2" id="KW-1003">Cell membrane</keyword>
<evidence type="ECO:0000256" key="7">
    <source>
        <dbReference type="SAM" id="Phobius"/>
    </source>
</evidence>